<dbReference type="FunFam" id="3.60.40.10:FF:000060">
    <property type="entry name" value="Protein phosphatase 2c"/>
    <property type="match status" value="1"/>
</dbReference>
<dbReference type="AlphaFoldDB" id="A0A9N9WX14"/>
<sequence length="791" mass="90908">MNMKSAKGYERFGLRVTAYSEMGNRKYMEDVYSVAYQKTNDGSELDFAYFGMFDGHGGDTAAIFAKNHLMNFIVDQPGFWSNDDEDVLKAIKTGFLDCHMAMWRDLDNWKPTNSGLPSTAGTTASIAFIRKGKLYIGHAGDSGIILGTESSEPGRNWVAEPLTVDHKPENREERKRIEEAGGKVIEKIGIHRVVWYRPRFPHQGPIRRNTRIEEIPFLAVARSLGDLWSYNWKTDKFMVSPEPDVAVYEIDSSKHRCLIFASDGLWNIMDGQTAVDLVYEAEASNDQNAKMVDKSAMKWLNPSRHLVEIALRRWRENKMRSDNTSVVCVMLDVPNKMQNIGNIETEQNSRTIYDYSTSEAYNLDYVDMSAYDVHPNFNLVMQSPHQVNPYPYYNHYENNPHDHHNPNQLPSFSVGYHTYSHTTYLDHQRASSSSDLTYHTSSNERAFVKGCCPNERFLLAKADEQIHYHATFDQHKEMYQSMAQQPFPPLHYAYRPVPNHSFGFSLPPINDNSFLQNQNFMSPRPMERYNYLRPTEAEIAEMHNEINREEEEEELSDTDTEEMEWSDDEKQEKETKTDIATSVDADELEINKSDVEPENPKTDLSIQIFEISSSNLGINEKLSANKTKNLPERSNNKENSETHDKKKKSSKNTSTGRYYETRQTNCKMRSGNIRSSGIIQKTIGKEKSQRRIVRCARRAVKAFQDMKASTSLAIKKQLESIANVKSRSKVQEKNTSSDSRILRSSQSDVKSSPPANKKEMKEKVFKVNIIRNLRSNAVYSEKTRKKNTKSK</sequence>
<protein>
    <recommendedName>
        <fullName evidence="6">PPM-type phosphatase domain-containing protein</fullName>
    </recommendedName>
</protein>
<dbReference type="PROSITE" id="PS51746">
    <property type="entry name" value="PPM_2"/>
    <property type="match status" value="1"/>
</dbReference>
<dbReference type="InterPro" id="IPR036457">
    <property type="entry name" value="PPM-type-like_dom_sf"/>
</dbReference>
<keyword evidence="8" id="KW-1185">Reference proteome</keyword>
<keyword evidence="2 4" id="KW-0378">Hydrolase</keyword>
<reference evidence="7" key="1">
    <citation type="submission" date="2022-01" db="EMBL/GenBank/DDBJ databases">
        <authorList>
            <person name="King R."/>
        </authorList>
    </citation>
    <scope>NUCLEOTIDE SEQUENCE</scope>
</reference>
<dbReference type="CDD" id="cd00143">
    <property type="entry name" value="PP2Cc"/>
    <property type="match status" value="1"/>
</dbReference>
<feature type="compositionally biased region" description="Polar residues" evidence="5">
    <location>
        <begin position="652"/>
        <end position="662"/>
    </location>
</feature>
<feature type="domain" description="PPM-type phosphatase" evidence="6">
    <location>
        <begin position="15"/>
        <end position="331"/>
    </location>
</feature>
<dbReference type="InterPro" id="IPR001932">
    <property type="entry name" value="PPM-type_phosphatase-like_dom"/>
</dbReference>
<dbReference type="EMBL" id="OU895879">
    <property type="protein sequence ID" value="CAG9809512.1"/>
    <property type="molecule type" value="Genomic_DNA"/>
</dbReference>
<feature type="compositionally biased region" description="Basic and acidic residues" evidence="5">
    <location>
        <begin position="589"/>
        <end position="601"/>
    </location>
</feature>
<dbReference type="OrthoDB" id="10025511at2759"/>
<evidence type="ECO:0000256" key="3">
    <source>
        <dbReference type="ARBA" id="ARBA00022912"/>
    </source>
</evidence>
<dbReference type="Proteomes" id="UP001153620">
    <property type="component" value="Chromosome 3"/>
</dbReference>
<proteinExistence type="inferred from homology"/>
<dbReference type="InterPro" id="IPR015655">
    <property type="entry name" value="PP2C"/>
</dbReference>
<feature type="region of interest" description="Disordered" evidence="5">
    <location>
        <begin position="724"/>
        <end position="763"/>
    </location>
</feature>
<evidence type="ECO:0000313" key="7">
    <source>
        <dbReference type="EMBL" id="CAG9809512.1"/>
    </source>
</evidence>
<feature type="compositionally biased region" description="Basic and acidic residues" evidence="5">
    <location>
        <begin position="568"/>
        <end position="577"/>
    </location>
</feature>
<name>A0A9N9WX14_9DIPT</name>
<keyword evidence="3 4" id="KW-0904">Protein phosphatase</keyword>
<dbReference type="GO" id="GO:0004722">
    <property type="term" value="F:protein serine/threonine phosphatase activity"/>
    <property type="evidence" value="ECO:0007669"/>
    <property type="project" value="InterPro"/>
</dbReference>
<feature type="region of interest" description="Disordered" evidence="5">
    <location>
        <begin position="545"/>
        <end position="601"/>
    </location>
</feature>
<evidence type="ECO:0000259" key="6">
    <source>
        <dbReference type="PROSITE" id="PS51746"/>
    </source>
</evidence>
<evidence type="ECO:0000256" key="2">
    <source>
        <dbReference type="ARBA" id="ARBA00022801"/>
    </source>
</evidence>
<dbReference type="Gene3D" id="3.60.40.10">
    <property type="entry name" value="PPM-type phosphatase domain"/>
    <property type="match status" value="1"/>
</dbReference>
<dbReference type="Pfam" id="PF00481">
    <property type="entry name" value="PP2C"/>
    <property type="match status" value="1"/>
</dbReference>
<dbReference type="InterPro" id="IPR000222">
    <property type="entry name" value="PP2C_BS"/>
</dbReference>
<evidence type="ECO:0000256" key="4">
    <source>
        <dbReference type="RuleBase" id="RU003465"/>
    </source>
</evidence>
<evidence type="ECO:0000313" key="8">
    <source>
        <dbReference type="Proteomes" id="UP001153620"/>
    </source>
</evidence>
<dbReference type="PANTHER" id="PTHR47992">
    <property type="entry name" value="PROTEIN PHOSPHATASE"/>
    <property type="match status" value="1"/>
</dbReference>
<keyword evidence="1" id="KW-0479">Metal-binding</keyword>
<evidence type="ECO:0000256" key="1">
    <source>
        <dbReference type="ARBA" id="ARBA00022723"/>
    </source>
</evidence>
<feature type="compositionally biased region" description="Low complexity" evidence="5">
    <location>
        <begin position="736"/>
        <end position="748"/>
    </location>
</feature>
<feature type="region of interest" description="Disordered" evidence="5">
    <location>
        <begin position="623"/>
        <end position="662"/>
    </location>
</feature>
<organism evidence="7 8">
    <name type="scientific">Chironomus riparius</name>
    <dbReference type="NCBI Taxonomy" id="315576"/>
    <lineage>
        <taxon>Eukaryota</taxon>
        <taxon>Metazoa</taxon>
        <taxon>Ecdysozoa</taxon>
        <taxon>Arthropoda</taxon>
        <taxon>Hexapoda</taxon>
        <taxon>Insecta</taxon>
        <taxon>Pterygota</taxon>
        <taxon>Neoptera</taxon>
        <taxon>Endopterygota</taxon>
        <taxon>Diptera</taxon>
        <taxon>Nematocera</taxon>
        <taxon>Chironomoidea</taxon>
        <taxon>Chironomidae</taxon>
        <taxon>Chironominae</taxon>
        <taxon>Chironomus</taxon>
    </lineage>
</organism>
<evidence type="ECO:0000256" key="5">
    <source>
        <dbReference type="SAM" id="MobiDB-lite"/>
    </source>
</evidence>
<comment type="similarity">
    <text evidence="4">Belongs to the PP2C family.</text>
</comment>
<dbReference type="SMART" id="SM00332">
    <property type="entry name" value="PP2Cc"/>
    <property type="match status" value="1"/>
</dbReference>
<gene>
    <name evidence="7" type="ORF">CHIRRI_LOCUS12333</name>
</gene>
<feature type="compositionally biased region" description="Acidic residues" evidence="5">
    <location>
        <begin position="548"/>
        <end position="567"/>
    </location>
</feature>
<accession>A0A9N9WX14</accession>
<dbReference type="GO" id="GO:0046872">
    <property type="term" value="F:metal ion binding"/>
    <property type="evidence" value="ECO:0007669"/>
    <property type="project" value="UniProtKB-KW"/>
</dbReference>
<reference evidence="7" key="2">
    <citation type="submission" date="2022-10" db="EMBL/GenBank/DDBJ databases">
        <authorList>
            <consortium name="ENA_rothamsted_submissions"/>
            <consortium name="culmorum"/>
            <person name="King R."/>
        </authorList>
    </citation>
    <scope>NUCLEOTIDE SEQUENCE</scope>
</reference>
<dbReference type="SUPFAM" id="SSF81606">
    <property type="entry name" value="PP2C-like"/>
    <property type="match status" value="1"/>
</dbReference>
<dbReference type="PROSITE" id="PS01032">
    <property type="entry name" value="PPM_1"/>
    <property type="match status" value="1"/>
</dbReference>
<feature type="compositionally biased region" description="Basic and acidic residues" evidence="5">
    <location>
        <begin position="629"/>
        <end position="644"/>
    </location>
</feature>